<evidence type="ECO:0000313" key="3">
    <source>
        <dbReference type="Proteomes" id="UP000765509"/>
    </source>
</evidence>
<accession>A0A9Q3CUZ1</accession>
<evidence type="ECO:0000313" key="2">
    <source>
        <dbReference type="EMBL" id="MBW0488912.1"/>
    </source>
</evidence>
<reference evidence="2" key="1">
    <citation type="submission" date="2021-03" db="EMBL/GenBank/DDBJ databases">
        <title>Draft genome sequence of rust myrtle Austropuccinia psidii MF-1, a brazilian biotype.</title>
        <authorList>
            <person name="Quecine M.C."/>
            <person name="Pachon D.M.R."/>
            <person name="Bonatelli M.L."/>
            <person name="Correr F.H."/>
            <person name="Franceschini L.M."/>
            <person name="Leite T.F."/>
            <person name="Margarido G.R.A."/>
            <person name="Almeida C.A."/>
            <person name="Ferrarezi J.A."/>
            <person name="Labate C.A."/>
        </authorList>
    </citation>
    <scope>NUCLEOTIDE SEQUENCE</scope>
    <source>
        <strain evidence="2">MF-1</strain>
    </source>
</reference>
<keyword evidence="3" id="KW-1185">Reference proteome</keyword>
<dbReference type="AlphaFoldDB" id="A0A9Q3CUZ1"/>
<comment type="caution">
    <text evidence="2">The sequence shown here is derived from an EMBL/GenBank/DDBJ whole genome shotgun (WGS) entry which is preliminary data.</text>
</comment>
<evidence type="ECO:0000256" key="1">
    <source>
        <dbReference type="SAM" id="MobiDB-lite"/>
    </source>
</evidence>
<feature type="compositionally biased region" description="Basic residues" evidence="1">
    <location>
        <begin position="31"/>
        <end position="40"/>
    </location>
</feature>
<feature type="region of interest" description="Disordered" evidence="1">
    <location>
        <begin position="1"/>
        <end position="46"/>
    </location>
</feature>
<proteinExistence type="predicted"/>
<name>A0A9Q3CUZ1_9BASI</name>
<gene>
    <name evidence="2" type="ORF">O181_028627</name>
</gene>
<protein>
    <submittedName>
        <fullName evidence="2">Uncharacterized protein</fullName>
    </submittedName>
</protein>
<dbReference type="Proteomes" id="UP000765509">
    <property type="component" value="Unassembled WGS sequence"/>
</dbReference>
<sequence>MTPALEEGPVAASSSSQAQKHPQRSPEDLRRRRKVPRTIRARAEAKQICTDLTHKGTGSPNWSLHPWIVSSIWPGPSWNSHSKSRKG</sequence>
<organism evidence="2 3">
    <name type="scientific">Austropuccinia psidii MF-1</name>
    <dbReference type="NCBI Taxonomy" id="1389203"/>
    <lineage>
        <taxon>Eukaryota</taxon>
        <taxon>Fungi</taxon>
        <taxon>Dikarya</taxon>
        <taxon>Basidiomycota</taxon>
        <taxon>Pucciniomycotina</taxon>
        <taxon>Pucciniomycetes</taxon>
        <taxon>Pucciniales</taxon>
        <taxon>Sphaerophragmiaceae</taxon>
        <taxon>Austropuccinia</taxon>
    </lineage>
</organism>
<dbReference type="EMBL" id="AVOT02009839">
    <property type="protein sequence ID" value="MBW0488912.1"/>
    <property type="molecule type" value="Genomic_DNA"/>
</dbReference>